<dbReference type="Gramene" id="Jr05_16030_p1">
    <property type="protein sequence ID" value="cds.Jr05_16030_p1"/>
    <property type="gene ID" value="Jr05_16030"/>
</dbReference>
<evidence type="ECO:0000256" key="5">
    <source>
        <dbReference type="ARBA" id="ARBA00022679"/>
    </source>
</evidence>
<dbReference type="RefSeq" id="XP_018807983.1">
    <property type="nucleotide sequence ID" value="XM_018952438.2"/>
</dbReference>
<evidence type="ECO:0000256" key="3">
    <source>
        <dbReference type="ARBA" id="ARBA00006251"/>
    </source>
</evidence>
<evidence type="ECO:0000313" key="9">
    <source>
        <dbReference type="RefSeq" id="XP_018807983.1"/>
    </source>
</evidence>
<dbReference type="PROSITE" id="PS01045">
    <property type="entry name" value="SQUALEN_PHYTOEN_SYN_2"/>
    <property type="match status" value="1"/>
</dbReference>
<dbReference type="Pfam" id="PF00494">
    <property type="entry name" value="SQS_PSY"/>
    <property type="match status" value="1"/>
</dbReference>
<evidence type="ECO:0000256" key="2">
    <source>
        <dbReference type="ARBA" id="ARBA00005172"/>
    </source>
</evidence>
<dbReference type="GeneID" id="108981322"/>
<dbReference type="InterPro" id="IPR002060">
    <property type="entry name" value="Squ/phyt_synthse"/>
</dbReference>
<keyword evidence="5" id="KW-0808">Transferase</keyword>
<dbReference type="Gene3D" id="1.10.600.10">
    <property type="entry name" value="Farnesyl Diphosphate Synthase"/>
    <property type="match status" value="1"/>
</dbReference>
<sequence>MCSMYSVAVKPCIRVSNGKCPSRKSIIARAEVTVAPQHSTTRIFPLLSKDGIPLADLHVQEIIERQSQHNILAREDPCKKPRFHPTFLEEAYEKCRNICAEYAKTFYLGTLLMTEERQKAIWAIYVWCRRTDELVDGPNAGYLSSAALDRWEERLQEIFDGRPYDILDAALTDTVFKFPLDIKPFRDMIEGMRMDTRKSCYENFQELYLYCYYVAGTVGLMSVPVMGIAPESLVSAQSIYNAALYLGIGNQLTNILRDVGEDALRGRVYLPQDELGQFGLCANDVLSMKVTDRWREFMKEQITRARFYFNLAEEGASQLDKASRWPVWSSLLLYRMILDAIENNDYDNLTKRAYVGRSKKLLMLPLAYTRSLSTRKVFL</sequence>
<comment type="similarity">
    <text evidence="3">Belongs to the phytoene/squalene synthase family.</text>
</comment>
<dbReference type="GO" id="GO:0016117">
    <property type="term" value="P:carotenoid biosynthetic process"/>
    <property type="evidence" value="ECO:0000318"/>
    <property type="project" value="GO_Central"/>
</dbReference>
<dbReference type="SFLD" id="SFLDS00005">
    <property type="entry name" value="Isoprenoid_Synthase_Type_I"/>
    <property type="match status" value="1"/>
</dbReference>
<evidence type="ECO:0000256" key="7">
    <source>
        <dbReference type="ARBA" id="ARBA00023229"/>
    </source>
</evidence>
<dbReference type="SUPFAM" id="SSF48576">
    <property type="entry name" value="Terpenoid synthases"/>
    <property type="match status" value="1"/>
</dbReference>
<evidence type="ECO:0000313" key="8">
    <source>
        <dbReference type="Proteomes" id="UP000235220"/>
    </source>
</evidence>
<evidence type="ECO:0000256" key="4">
    <source>
        <dbReference type="ARBA" id="ARBA00012396"/>
    </source>
</evidence>
<keyword evidence="6" id="KW-0125">Carotenoid biosynthesis</keyword>
<keyword evidence="7" id="KW-0414">Isoprene biosynthesis</keyword>
<dbReference type="InterPro" id="IPR008949">
    <property type="entry name" value="Isoprenoid_synthase_dom_sf"/>
</dbReference>
<dbReference type="SFLD" id="SFLDG01018">
    <property type="entry name" value="Squalene/Phytoene_Synthase_Lik"/>
    <property type="match status" value="1"/>
</dbReference>
<dbReference type="InterPro" id="IPR033904">
    <property type="entry name" value="Trans_IPPS_HH"/>
</dbReference>
<comment type="pathway">
    <text evidence="2">Carotenoid biosynthesis; phytoene biosynthesis; all-trans-phytoene from geranylgeranyl diphosphate: step 1/1.</text>
</comment>
<dbReference type="GO" id="GO:0051996">
    <property type="term" value="F:squalene synthase [NAD(P)H] activity"/>
    <property type="evidence" value="ECO:0007669"/>
    <property type="project" value="InterPro"/>
</dbReference>
<dbReference type="SFLD" id="SFLDG01212">
    <property type="entry name" value="Phytoene_synthase_like"/>
    <property type="match status" value="1"/>
</dbReference>
<proteinExistence type="inferred from homology"/>
<comment type="catalytic activity">
    <reaction evidence="1">
        <text>2 (2E,6E,10E)-geranylgeranyl diphosphate = 15-cis-phytoene + 2 diphosphate</text>
        <dbReference type="Rhea" id="RHEA:34475"/>
        <dbReference type="ChEBI" id="CHEBI:27787"/>
        <dbReference type="ChEBI" id="CHEBI:33019"/>
        <dbReference type="ChEBI" id="CHEBI:58756"/>
        <dbReference type="EC" id="2.5.1.32"/>
    </reaction>
</comment>
<reference evidence="9" key="1">
    <citation type="submission" date="2025-08" db="UniProtKB">
        <authorList>
            <consortium name="RefSeq"/>
        </authorList>
    </citation>
    <scope>IDENTIFICATION</scope>
    <source>
        <tissue evidence="9">Leaves</tissue>
    </source>
</reference>
<dbReference type="KEGG" id="jre:108981322"/>
<organism evidence="8 9">
    <name type="scientific">Juglans regia</name>
    <name type="common">English walnut</name>
    <dbReference type="NCBI Taxonomy" id="51240"/>
    <lineage>
        <taxon>Eukaryota</taxon>
        <taxon>Viridiplantae</taxon>
        <taxon>Streptophyta</taxon>
        <taxon>Embryophyta</taxon>
        <taxon>Tracheophyta</taxon>
        <taxon>Spermatophyta</taxon>
        <taxon>Magnoliopsida</taxon>
        <taxon>eudicotyledons</taxon>
        <taxon>Gunneridae</taxon>
        <taxon>Pentapetalae</taxon>
        <taxon>rosids</taxon>
        <taxon>fabids</taxon>
        <taxon>Fagales</taxon>
        <taxon>Juglandaceae</taxon>
        <taxon>Juglans</taxon>
    </lineage>
</organism>
<name>A0A2I4DLF8_JUGRE</name>
<dbReference type="PANTHER" id="PTHR31480">
    <property type="entry name" value="BIFUNCTIONAL LYCOPENE CYCLASE/PHYTOENE SYNTHASE"/>
    <property type="match status" value="1"/>
</dbReference>
<dbReference type="GO" id="GO:0004311">
    <property type="term" value="F:geranylgeranyl diphosphate synthase activity"/>
    <property type="evidence" value="ECO:0007669"/>
    <property type="project" value="InterPro"/>
</dbReference>
<dbReference type="InterPro" id="IPR019845">
    <property type="entry name" value="Squalene/phytoene_synthase_CS"/>
</dbReference>
<dbReference type="EC" id="2.5.1.32" evidence="4"/>
<dbReference type="PROSITE" id="PS01044">
    <property type="entry name" value="SQUALEN_PHYTOEN_SYN_1"/>
    <property type="match status" value="1"/>
</dbReference>
<dbReference type="Proteomes" id="UP000235220">
    <property type="component" value="Chromosome 5"/>
</dbReference>
<dbReference type="GO" id="GO:0046905">
    <property type="term" value="F:15-cis-phytoene synthase activity"/>
    <property type="evidence" value="ECO:0000318"/>
    <property type="project" value="GO_Central"/>
</dbReference>
<accession>A0A2I4DLF8</accession>
<dbReference type="CDD" id="cd00683">
    <property type="entry name" value="Trans_IPPS_HH"/>
    <property type="match status" value="1"/>
</dbReference>
<dbReference type="OrthoDB" id="6600518at2759"/>
<keyword evidence="8" id="KW-1185">Reference proteome</keyword>
<dbReference type="InterPro" id="IPR044843">
    <property type="entry name" value="Trans_IPPS_bact-type"/>
</dbReference>
<gene>
    <name evidence="9" type="primary">LOC108981322</name>
</gene>
<protein>
    <recommendedName>
        <fullName evidence="4">15-cis-phytoene synthase</fullName>
        <ecNumber evidence="4">2.5.1.32</ecNumber>
    </recommendedName>
</protein>
<dbReference type="GO" id="GO:0009536">
    <property type="term" value="C:plastid"/>
    <property type="evidence" value="ECO:0007669"/>
    <property type="project" value="UniProtKB-ARBA"/>
</dbReference>
<dbReference type="STRING" id="51240.A0A2I4DLF8"/>
<evidence type="ECO:0000256" key="1">
    <source>
        <dbReference type="ARBA" id="ARBA00001805"/>
    </source>
</evidence>
<dbReference type="FunFam" id="1.10.600.10:FF:000004">
    <property type="entry name" value="Phytoene synthase chloroplastic"/>
    <property type="match status" value="1"/>
</dbReference>
<dbReference type="AlphaFoldDB" id="A0A2I4DLF8"/>
<evidence type="ECO:0000256" key="6">
    <source>
        <dbReference type="ARBA" id="ARBA00022746"/>
    </source>
</evidence>